<reference evidence="1 2" key="1">
    <citation type="journal article" date="2006" name="Nat. Biotechnol.">
        <title>The genome and transcriptomes of the anti-tumor agent Clostridium novyi-NT.</title>
        <authorList>
            <person name="Bettegowda C."/>
            <person name="Huang X."/>
            <person name="Lin J."/>
            <person name="Cheong I."/>
            <person name="Kohli M."/>
            <person name="Szabo S.A."/>
            <person name="Zhang X."/>
            <person name="Diaz L.A. Jr."/>
            <person name="Velculescu V.E."/>
            <person name="Parmigiani G."/>
            <person name="Kinzler K.W."/>
            <person name="Vogelstein B."/>
            <person name="Zhou S."/>
        </authorList>
    </citation>
    <scope>NUCLEOTIDE SEQUENCE [LARGE SCALE GENOMIC DNA]</scope>
    <source>
        <strain evidence="1 2">NT</strain>
    </source>
</reference>
<dbReference type="Proteomes" id="UP000008220">
    <property type="component" value="Chromosome"/>
</dbReference>
<proteinExistence type="predicted"/>
<evidence type="ECO:0000313" key="2">
    <source>
        <dbReference type="Proteomes" id="UP000008220"/>
    </source>
</evidence>
<gene>
    <name evidence="1" type="ordered locus">NT01CX_0731</name>
</gene>
<dbReference type="AlphaFoldDB" id="A0Q3J5"/>
<protein>
    <submittedName>
        <fullName evidence="1">Uncharacterized protein</fullName>
    </submittedName>
</protein>
<dbReference type="HOGENOM" id="CLU_2988612_0_0_9"/>
<organism evidence="1 2">
    <name type="scientific">Clostridium novyi (strain NT)</name>
    <dbReference type="NCBI Taxonomy" id="386415"/>
    <lineage>
        <taxon>Bacteria</taxon>
        <taxon>Bacillati</taxon>
        <taxon>Bacillota</taxon>
        <taxon>Clostridia</taxon>
        <taxon>Eubacteriales</taxon>
        <taxon>Clostridiaceae</taxon>
        <taxon>Clostridium</taxon>
    </lineage>
</organism>
<accession>A0Q3J5</accession>
<name>A0Q3J5_CLONN</name>
<dbReference type="KEGG" id="cno:NT01CX_0731"/>
<dbReference type="RefSeq" id="WP_011723175.1">
    <property type="nucleotide sequence ID" value="NC_008593.1"/>
</dbReference>
<keyword evidence="2" id="KW-1185">Reference proteome</keyword>
<sequence>MIDEDIKNTKKNYRIIDHTPKEKNSFDVAIIGVDKNGHTIVDLSKLDEYHRKNKEKH</sequence>
<evidence type="ECO:0000313" key="1">
    <source>
        <dbReference type="EMBL" id="ABK62070.1"/>
    </source>
</evidence>
<dbReference type="EMBL" id="CP000382">
    <property type="protein sequence ID" value="ABK62070.1"/>
    <property type="molecule type" value="Genomic_DNA"/>
</dbReference>